<reference evidence="6" key="1">
    <citation type="submission" date="2025-08" db="UniProtKB">
        <authorList>
            <consortium name="RefSeq"/>
        </authorList>
    </citation>
    <scope>IDENTIFICATION</scope>
    <source>
        <tissue evidence="6">Total insect</tissue>
    </source>
</reference>
<dbReference type="RefSeq" id="XP_034244291.1">
    <property type="nucleotide sequence ID" value="XM_034388400.1"/>
</dbReference>
<name>A0A6P8Z3K2_THRPL</name>
<accession>A0A6P8Z3K2</accession>
<dbReference type="AlphaFoldDB" id="A0A6P8Z3K2"/>
<sequence>MGAKRNGFVAAVCVAFLAGGVPGVRCEEEQKAEEQHGVRGCTFRGRAYAVGERWATGPPDKCAKYLCEDDDQIAALTCPWFIPAPGCTVSPGDEDAVYPGCCPLRKCHHPAEDAVNATKEDAVKEDAVKEGAGKEDAVKGPSRNTFRVRLGGDEAPRMAMATTAATTTDAVTEATTMATTTEAVTEEVEAVTEGGPLEAATVTSTMVPPP</sequence>
<feature type="domain" description="Single" evidence="4">
    <location>
        <begin position="41"/>
        <end position="107"/>
    </location>
</feature>
<dbReference type="GO" id="GO:0005576">
    <property type="term" value="C:extracellular region"/>
    <property type="evidence" value="ECO:0007669"/>
    <property type="project" value="UniProtKB-SubCell"/>
</dbReference>
<evidence type="ECO:0000256" key="2">
    <source>
        <dbReference type="ARBA" id="ARBA00022525"/>
    </source>
</evidence>
<comment type="subcellular location">
    <subcellularLocation>
        <location evidence="1">Secreted</location>
    </subcellularLocation>
</comment>
<dbReference type="OrthoDB" id="6697593at2759"/>
<protein>
    <submittedName>
        <fullName evidence="6">Uncharacterized protein LOC117646975</fullName>
    </submittedName>
</protein>
<evidence type="ECO:0000256" key="3">
    <source>
        <dbReference type="SAM" id="SignalP"/>
    </source>
</evidence>
<dbReference type="Pfam" id="PF15430">
    <property type="entry name" value="SVWC"/>
    <property type="match status" value="1"/>
</dbReference>
<feature type="chain" id="PRO_5028314442" evidence="3">
    <location>
        <begin position="27"/>
        <end position="210"/>
    </location>
</feature>
<dbReference type="InterPro" id="IPR029277">
    <property type="entry name" value="SVWC_dom"/>
</dbReference>
<organism evidence="6">
    <name type="scientific">Thrips palmi</name>
    <name type="common">Melon thrips</name>
    <dbReference type="NCBI Taxonomy" id="161013"/>
    <lineage>
        <taxon>Eukaryota</taxon>
        <taxon>Metazoa</taxon>
        <taxon>Ecdysozoa</taxon>
        <taxon>Arthropoda</taxon>
        <taxon>Hexapoda</taxon>
        <taxon>Insecta</taxon>
        <taxon>Pterygota</taxon>
        <taxon>Neoptera</taxon>
        <taxon>Paraneoptera</taxon>
        <taxon>Thysanoptera</taxon>
        <taxon>Terebrantia</taxon>
        <taxon>Thripoidea</taxon>
        <taxon>Thripidae</taxon>
        <taxon>Thrips</taxon>
    </lineage>
</organism>
<proteinExistence type="predicted"/>
<dbReference type="Proteomes" id="UP000515158">
    <property type="component" value="Unplaced"/>
</dbReference>
<evidence type="ECO:0000256" key="1">
    <source>
        <dbReference type="ARBA" id="ARBA00004613"/>
    </source>
</evidence>
<keyword evidence="3" id="KW-0732">Signal</keyword>
<keyword evidence="5" id="KW-1185">Reference proteome</keyword>
<dbReference type="SMART" id="SM01318">
    <property type="entry name" value="SVWC"/>
    <property type="match status" value="1"/>
</dbReference>
<dbReference type="GeneID" id="117646975"/>
<evidence type="ECO:0000313" key="5">
    <source>
        <dbReference type="Proteomes" id="UP000515158"/>
    </source>
</evidence>
<evidence type="ECO:0000313" key="6">
    <source>
        <dbReference type="RefSeq" id="XP_034244291.1"/>
    </source>
</evidence>
<keyword evidence="2" id="KW-0964">Secreted</keyword>
<dbReference type="InParanoid" id="A0A6P8Z3K2"/>
<evidence type="ECO:0000259" key="4">
    <source>
        <dbReference type="SMART" id="SM01318"/>
    </source>
</evidence>
<dbReference type="KEGG" id="tpal:117646975"/>
<gene>
    <name evidence="6" type="primary">LOC117646975</name>
</gene>
<feature type="signal peptide" evidence="3">
    <location>
        <begin position="1"/>
        <end position="26"/>
    </location>
</feature>